<reference evidence="1 2" key="1">
    <citation type="submission" date="2021-06" db="EMBL/GenBank/DDBJ databases">
        <authorList>
            <person name="Kallberg Y."/>
            <person name="Tangrot J."/>
            <person name="Rosling A."/>
        </authorList>
    </citation>
    <scope>NUCLEOTIDE SEQUENCE [LARGE SCALE GENOMIC DNA]</scope>
    <source>
        <strain evidence="1 2">120-4 pot B 10/14</strain>
    </source>
</reference>
<feature type="non-terminal residue" evidence="1">
    <location>
        <position position="46"/>
    </location>
</feature>
<organism evidence="1 2">
    <name type="scientific">Gigaspora margarita</name>
    <dbReference type="NCBI Taxonomy" id="4874"/>
    <lineage>
        <taxon>Eukaryota</taxon>
        <taxon>Fungi</taxon>
        <taxon>Fungi incertae sedis</taxon>
        <taxon>Mucoromycota</taxon>
        <taxon>Glomeromycotina</taxon>
        <taxon>Glomeromycetes</taxon>
        <taxon>Diversisporales</taxon>
        <taxon>Gigasporaceae</taxon>
        <taxon>Gigaspora</taxon>
    </lineage>
</organism>
<proteinExistence type="predicted"/>
<dbReference type="EMBL" id="CAJVQB010046930">
    <property type="protein sequence ID" value="CAG8833222.1"/>
    <property type="molecule type" value="Genomic_DNA"/>
</dbReference>
<dbReference type="Proteomes" id="UP000789901">
    <property type="component" value="Unassembled WGS sequence"/>
</dbReference>
<protein>
    <submittedName>
        <fullName evidence="1">7068_t:CDS:1</fullName>
    </submittedName>
</protein>
<evidence type="ECO:0000313" key="1">
    <source>
        <dbReference type="EMBL" id="CAG8833222.1"/>
    </source>
</evidence>
<gene>
    <name evidence="1" type="ORF">GMARGA_LOCUS31445</name>
</gene>
<accession>A0ABN7WKS7</accession>
<evidence type="ECO:0000313" key="2">
    <source>
        <dbReference type="Proteomes" id="UP000789901"/>
    </source>
</evidence>
<sequence length="46" mass="5337">VPIIAYANDMTFIAQSKKKLEKILEIAIEFYNLNNIKINSKKLELL</sequence>
<keyword evidence="2" id="KW-1185">Reference proteome</keyword>
<comment type="caution">
    <text evidence="1">The sequence shown here is derived from an EMBL/GenBank/DDBJ whole genome shotgun (WGS) entry which is preliminary data.</text>
</comment>
<name>A0ABN7WKS7_GIGMA</name>
<feature type="non-terminal residue" evidence="1">
    <location>
        <position position="1"/>
    </location>
</feature>